<dbReference type="InterPro" id="IPR014710">
    <property type="entry name" value="RmlC-like_jellyroll"/>
</dbReference>
<dbReference type="RefSeq" id="XP_024402325.1">
    <property type="nucleotide sequence ID" value="XM_024546557.2"/>
</dbReference>
<evidence type="ECO:0000256" key="6">
    <source>
        <dbReference type="ARBA" id="ARBA00023211"/>
    </source>
</evidence>
<evidence type="ECO:0000256" key="3">
    <source>
        <dbReference type="ARBA" id="ARBA00022523"/>
    </source>
</evidence>
<dbReference type="SMART" id="SM00835">
    <property type="entry name" value="Cupin_1"/>
    <property type="match status" value="1"/>
</dbReference>
<evidence type="ECO:0000256" key="4">
    <source>
        <dbReference type="ARBA" id="ARBA00022525"/>
    </source>
</evidence>
<comment type="similarity">
    <text evidence="2 10">Belongs to the germin family.</text>
</comment>
<dbReference type="EnsemblPlants" id="Pp3c18_18960V3.1">
    <property type="protein sequence ID" value="Pp3c18_18960V3.1"/>
    <property type="gene ID" value="Pp3c18_18960"/>
</dbReference>
<comment type="subcellular location">
    <subcellularLocation>
        <location evidence="1 10">Secreted</location>
        <location evidence="1 10">Extracellular space</location>
        <location evidence="1 10">Apoplast</location>
    </subcellularLocation>
</comment>
<reference evidence="13" key="3">
    <citation type="submission" date="2020-12" db="UniProtKB">
        <authorList>
            <consortium name="EnsemblPlants"/>
        </authorList>
    </citation>
    <scope>IDENTIFICATION</scope>
</reference>
<dbReference type="Proteomes" id="UP000006727">
    <property type="component" value="Chromosome 18"/>
</dbReference>
<dbReference type="EMBL" id="ABEU02000018">
    <property type="protein sequence ID" value="PNR35408.1"/>
    <property type="molecule type" value="Genomic_DNA"/>
</dbReference>
<feature type="binding site" evidence="8">
    <location>
        <position position="128"/>
    </location>
    <ligand>
        <name>Mn(2+)</name>
        <dbReference type="ChEBI" id="CHEBI:29035"/>
    </ligand>
</feature>
<dbReference type="PaxDb" id="3218-PP1S33_335V6.1"/>
<evidence type="ECO:0000256" key="1">
    <source>
        <dbReference type="ARBA" id="ARBA00004271"/>
    </source>
</evidence>
<dbReference type="Gramene" id="Pp3c18_18960V3.1">
    <property type="protein sequence ID" value="Pp3c18_18960V3.1"/>
    <property type="gene ID" value="Pp3c18_18960"/>
</dbReference>
<keyword evidence="3 10" id="KW-0052">Apoplast</keyword>
<protein>
    <recommendedName>
        <fullName evidence="10">Germin-like protein</fullName>
    </recommendedName>
</protein>
<feature type="binding site" evidence="8">
    <location>
        <position position="123"/>
    </location>
    <ligand>
        <name>Mn(2+)</name>
        <dbReference type="ChEBI" id="CHEBI:29035"/>
    </ligand>
</feature>
<dbReference type="SUPFAM" id="SSF51182">
    <property type="entry name" value="RmlC-like cupins"/>
    <property type="match status" value="1"/>
</dbReference>
<accession>A9RX44</accession>
<organism evidence="12">
    <name type="scientific">Physcomitrium patens</name>
    <name type="common">Spreading-leaved earth moss</name>
    <name type="synonym">Physcomitrella patens</name>
    <dbReference type="NCBI Taxonomy" id="3218"/>
    <lineage>
        <taxon>Eukaryota</taxon>
        <taxon>Viridiplantae</taxon>
        <taxon>Streptophyta</taxon>
        <taxon>Embryophyta</taxon>
        <taxon>Bryophyta</taxon>
        <taxon>Bryophytina</taxon>
        <taxon>Bryopsida</taxon>
        <taxon>Funariidae</taxon>
        <taxon>Funariales</taxon>
        <taxon>Funariaceae</taxon>
        <taxon>Physcomitrium</taxon>
    </lineage>
</organism>
<feature type="signal peptide" evidence="10">
    <location>
        <begin position="1"/>
        <end position="31"/>
    </location>
</feature>
<dbReference type="AlphaFoldDB" id="A9RX44"/>
<feature type="binding site" evidence="7">
    <location>
        <position position="128"/>
    </location>
    <ligand>
        <name>oxalate</name>
        <dbReference type="ChEBI" id="CHEBI:30623"/>
    </ligand>
</feature>
<dbReference type="GO" id="GO:0030145">
    <property type="term" value="F:manganese ion binding"/>
    <property type="evidence" value="ECO:0007669"/>
    <property type="project" value="UniProtKB-UniRule"/>
</dbReference>
<keyword evidence="5 7" id="KW-0479">Metal-binding</keyword>
<name>A9RX44_PHYPA</name>
<evidence type="ECO:0000256" key="5">
    <source>
        <dbReference type="ARBA" id="ARBA00022723"/>
    </source>
</evidence>
<dbReference type="CDD" id="cd02241">
    <property type="entry name" value="cupin_OxOx"/>
    <property type="match status" value="1"/>
</dbReference>
<reference evidence="12 14" key="2">
    <citation type="journal article" date="2018" name="Plant J.">
        <title>The Physcomitrella patens chromosome-scale assembly reveals moss genome structure and evolution.</title>
        <authorList>
            <person name="Lang D."/>
            <person name="Ullrich K.K."/>
            <person name="Murat F."/>
            <person name="Fuchs J."/>
            <person name="Jenkins J."/>
            <person name="Haas F.B."/>
            <person name="Piednoel M."/>
            <person name="Gundlach H."/>
            <person name="Van Bel M."/>
            <person name="Meyberg R."/>
            <person name="Vives C."/>
            <person name="Morata J."/>
            <person name="Symeonidi A."/>
            <person name="Hiss M."/>
            <person name="Muchero W."/>
            <person name="Kamisugi Y."/>
            <person name="Saleh O."/>
            <person name="Blanc G."/>
            <person name="Decker E.L."/>
            <person name="van Gessel N."/>
            <person name="Grimwood J."/>
            <person name="Hayes R.D."/>
            <person name="Graham S.W."/>
            <person name="Gunter L.E."/>
            <person name="McDaniel S.F."/>
            <person name="Hoernstein S.N.W."/>
            <person name="Larsson A."/>
            <person name="Li F.W."/>
            <person name="Perroud P.F."/>
            <person name="Phillips J."/>
            <person name="Ranjan P."/>
            <person name="Rokshar D.S."/>
            <person name="Rothfels C.J."/>
            <person name="Schneider L."/>
            <person name="Shu S."/>
            <person name="Stevenson D.W."/>
            <person name="Thummler F."/>
            <person name="Tillich M."/>
            <person name="Villarreal Aguilar J.C."/>
            <person name="Widiez T."/>
            <person name="Wong G.K."/>
            <person name="Wymore A."/>
            <person name="Zhang Y."/>
            <person name="Zimmer A.D."/>
            <person name="Quatrano R.S."/>
            <person name="Mayer K.F.X."/>
            <person name="Goodstein D."/>
            <person name="Casacuberta J.M."/>
            <person name="Vandepoele K."/>
            <person name="Reski R."/>
            <person name="Cuming A.C."/>
            <person name="Tuskan G.A."/>
            <person name="Maumus F."/>
            <person name="Salse J."/>
            <person name="Schmutz J."/>
            <person name="Rensing S.A."/>
        </authorList>
    </citation>
    <scope>NUCLEOTIDE SEQUENCE [LARGE SCALE GENOMIC DNA]</scope>
    <source>
        <strain evidence="13 14">cv. Gransden 2004</strain>
    </source>
</reference>
<evidence type="ECO:0000256" key="2">
    <source>
        <dbReference type="ARBA" id="ARBA00007456"/>
    </source>
</evidence>
<dbReference type="Gramene" id="Pp3c18_18960V3.2">
    <property type="protein sequence ID" value="Pp3c18_18960V3.2"/>
    <property type="gene ID" value="Pp3c18_18960"/>
</dbReference>
<dbReference type="Pfam" id="PF00190">
    <property type="entry name" value="Cupin_1"/>
    <property type="match status" value="1"/>
</dbReference>
<gene>
    <name evidence="13" type="primary">LOC112295255</name>
    <name evidence="12" type="ORF">PHYPA_023308</name>
</gene>
<feature type="chain" id="PRO_5014297885" description="Germin-like protein" evidence="10">
    <location>
        <begin position="32"/>
        <end position="230"/>
    </location>
</feature>
<dbReference type="Gene3D" id="2.60.120.10">
    <property type="entry name" value="Jelly Rolls"/>
    <property type="match status" value="1"/>
</dbReference>
<dbReference type="FunFam" id="2.60.120.10:FF:000470">
    <property type="entry name" value="Predicted protein"/>
    <property type="match status" value="1"/>
</dbReference>
<dbReference type="PANTHER" id="PTHR31238">
    <property type="entry name" value="GERMIN-LIKE PROTEIN SUBFAMILY 3 MEMBER 3"/>
    <property type="match status" value="1"/>
</dbReference>
<evidence type="ECO:0000313" key="14">
    <source>
        <dbReference type="Proteomes" id="UP000006727"/>
    </source>
</evidence>
<dbReference type="InterPro" id="IPR006045">
    <property type="entry name" value="Cupin_1"/>
</dbReference>
<feature type="binding site" evidence="8">
    <location>
        <position position="167"/>
    </location>
    <ligand>
        <name>Mn(2+)</name>
        <dbReference type="ChEBI" id="CHEBI:29035"/>
    </ligand>
</feature>
<dbReference type="OrthoDB" id="1921208at2759"/>
<dbReference type="GeneID" id="112295255"/>
<dbReference type="GO" id="GO:0048046">
    <property type="term" value="C:apoplast"/>
    <property type="evidence" value="ECO:0007669"/>
    <property type="project" value="UniProtKB-SubCell"/>
</dbReference>
<keyword evidence="6 7" id="KW-0464">Manganese</keyword>
<dbReference type="InterPro" id="IPR011051">
    <property type="entry name" value="RmlC_Cupin_sf"/>
</dbReference>
<evidence type="ECO:0000256" key="10">
    <source>
        <dbReference type="RuleBase" id="RU366015"/>
    </source>
</evidence>
<dbReference type="STRING" id="3218.A9RX44"/>
<feature type="binding site" evidence="7">
    <location>
        <position position="123"/>
    </location>
    <ligand>
        <name>oxalate</name>
        <dbReference type="ChEBI" id="CHEBI:30623"/>
    </ligand>
</feature>
<reference evidence="12 14" key="1">
    <citation type="journal article" date="2008" name="Science">
        <title>The Physcomitrella genome reveals evolutionary insights into the conquest of land by plants.</title>
        <authorList>
            <person name="Rensing S."/>
            <person name="Lang D."/>
            <person name="Zimmer A."/>
            <person name="Terry A."/>
            <person name="Salamov A."/>
            <person name="Shapiro H."/>
            <person name="Nishiyama T."/>
            <person name="Perroud P.-F."/>
            <person name="Lindquist E."/>
            <person name="Kamisugi Y."/>
            <person name="Tanahashi T."/>
            <person name="Sakakibara K."/>
            <person name="Fujita T."/>
            <person name="Oishi K."/>
            <person name="Shin-I T."/>
            <person name="Kuroki Y."/>
            <person name="Toyoda A."/>
            <person name="Suzuki Y."/>
            <person name="Hashimoto A."/>
            <person name="Yamaguchi K."/>
            <person name="Sugano A."/>
            <person name="Kohara Y."/>
            <person name="Fujiyama A."/>
            <person name="Anterola A."/>
            <person name="Aoki S."/>
            <person name="Ashton N."/>
            <person name="Barbazuk W.B."/>
            <person name="Barker E."/>
            <person name="Bennetzen J."/>
            <person name="Bezanilla M."/>
            <person name="Blankenship R."/>
            <person name="Cho S.H."/>
            <person name="Dutcher S."/>
            <person name="Estelle M."/>
            <person name="Fawcett J.A."/>
            <person name="Gundlach H."/>
            <person name="Hanada K."/>
            <person name="Heyl A."/>
            <person name="Hicks K.A."/>
            <person name="Hugh J."/>
            <person name="Lohr M."/>
            <person name="Mayer K."/>
            <person name="Melkozernov A."/>
            <person name="Murata T."/>
            <person name="Nelson D."/>
            <person name="Pils B."/>
            <person name="Prigge M."/>
            <person name="Reiss B."/>
            <person name="Renner T."/>
            <person name="Rombauts S."/>
            <person name="Rushton P."/>
            <person name="Sanderfoot A."/>
            <person name="Schween G."/>
            <person name="Shiu S.-H."/>
            <person name="Stueber K."/>
            <person name="Theodoulou F.L."/>
            <person name="Tu H."/>
            <person name="Van de Peer Y."/>
            <person name="Verrier P.J."/>
            <person name="Waters E."/>
            <person name="Wood A."/>
            <person name="Yang L."/>
            <person name="Cove D."/>
            <person name="Cuming A."/>
            <person name="Hasebe M."/>
            <person name="Lucas S."/>
            <person name="Mishler D.B."/>
            <person name="Reski R."/>
            <person name="Grigoriev I."/>
            <person name="Quatrano R.S."/>
            <person name="Boore J.L."/>
        </authorList>
    </citation>
    <scope>NUCLEOTIDE SEQUENCE [LARGE SCALE GENOMIC DNA]</scope>
    <source>
        <strain evidence="13 14">cv. Gransden 2004</strain>
    </source>
</reference>
<dbReference type="EnsemblPlants" id="Pp3c18_18960V3.2">
    <property type="protein sequence ID" value="Pp3c18_18960V3.2"/>
    <property type="gene ID" value="Pp3c18_18960"/>
</dbReference>
<evidence type="ECO:0000256" key="8">
    <source>
        <dbReference type="PIRSR" id="PIRSR601929-2"/>
    </source>
</evidence>
<evidence type="ECO:0000313" key="13">
    <source>
        <dbReference type="EnsemblPlants" id="Pp3c18_18960V3.1"/>
    </source>
</evidence>
<evidence type="ECO:0000256" key="9">
    <source>
        <dbReference type="PIRSR" id="PIRSR601929-3"/>
    </source>
</evidence>
<feature type="domain" description="Cupin type-1" evidence="11">
    <location>
        <begin position="72"/>
        <end position="219"/>
    </location>
</feature>
<evidence type="ECO:0000259" key="11">
    <source>
        <dbReference type="SMART" id="SM00835"/>
    </source>
</evidence>
<keyword evidence="14" id="KW-1185">Reference proteome</keyword>
<keyword evidence="10" id="KW-0732">Signal</keyword>
<feature type="binding site" evidence="8">
    <location>
        <position position="121"/>
    </location>
    <ligand>
        <name>Mn(2+)</name>
        <dbReference type="ChEBI" id="CHEBI:29035"/>
    </ligand>
</feature>
<dbReference type="KEGG" id="ppp:112295255"/>
<dbReference type="InterPro" id="IPR001929">
    <property type="entry name" value="Germin"/>
</dbReference>
<evidence type="ECO:0000256" key="7">
    <source>
        <dbReference type="PIRSR" id="PIRSR601929-1"/>
    </source>
</evidence>
<sequence length="230" mass="24911">MATLSNHCSGLAKQFILMFLGAVFVLNHVRAADPDPLQDFCIADINASNSIPTNGYLCKARSLVTADDFTFTGLREKGDTVVTGTNATITYALVQQYPGVNTQGISHVRLDFEPGGVIPPHTHPLASETIFVVEGSVFTGFVSHDNKLFTKTLHKGDVFLFPRATLHFQLCVGNVSAITFNSFNAQFPGLLMAANQLFVTNMNHDVLAKSFGSNEAVMNAVNASIPRFWG</sequence>
<dbReference type="PRINTS" id="PR00325">
    <property type="entry name" value="GERMIN"/>
</dbReference>
<keyword evidence="9" id="KW-1015">Disulfide bond</keyword>
<feature type="disulfide bond" evidence="9">
    <location>
        <begin position="41"/>
        <end position="58"/>
    </location>
</feature>
<evidence type="ECO:0000313" key="12">
    <source>
        <dbReference type="EMBL" id="PNR35408.1"/>
    </source>
</evidence>
<keyword evidence="4 10" id="KW-0964">Secreted</keyword>
<proteinExistence type="inferred from homology"/>